<dbReference type="RefSeq" id="WP_089376714.1">
    <property type="nucleotide sequence ID" value="NZ_FZNX01000001.1"/>
</dbReference>
<protein>
    <submittedName>
        <fullName evidence="1">Uncharacterized protein</fullName>
    </submittedName>
</protein>
<accession>A0A238VE59</accession>
<keyword evidence="2" id="KW-1185">Reference proteome</keyword>
<evidence type="ECO:0000313" key="1">
    <source>
        <dbReference type="EMBL" id="SNR32675.1"/>
    </source>
</evidence>
<name>A0A238VE59_9FLAO</name>
<organism evidence="1 2">
    <name type="scientific">Lutibacter flavus</name>
    <dbReference type="NCBI Taxonomy" id="691689"/>
    <lineage>
        <taxon>Bacteria</taxon>
        <taxon>Pseudomonadati</taxon>
        <taxon>Bacteroidota</taxon>
        <taxon>Flavobacteriia</taxon>
        <taxon>Flavobacteriales</taxon>
        <taxon>Flavobacteriaceae</taxon>
        <taxon>Lutibacter</taxon>
    </lineage>
</organism>
<reference evidence="2" key="1">
    <citation type="submission" date="2017-06" db="EMBL/GenBank/DDBJ databases">
        <authorList>
            <person name="Varghese N."/>
            <person name="Submissions S."/>
        </authorList>
    </citation>
    <scope>NUCLEOTIDE SEQUENCE [LARGE SCALE GENOMIC DNA]</scope>
    <source>
        <strain evidence="2">DSM 27993</strain>
    </source>
</reference>
<evidence type="ECO:0000313" key="2">
    <source>
        <dbReference type="Proteomes" id="UP000198412"/>
    </source>
</evidence>
<proteinExistence type="predicted"/>
<dbReference type="EMBL" id="FZNX01000001">
    <property type="protein sequence ID" value="SNR32675.1"/>
    <property type="molecule type" value="Genomic_DNA"/>
</dbReference>
<dbReference type="AlphaFoldDB" id="A0A238VE59"/>
<dbReference type="OrthoDB" id="1139121at2"/>
<dbReference type="Proteomes" id="UP000198412">
    <property type="component" value="Unassembled WGS sequence"/>
</dbReference>
<sequence length="145" mass="17349">MKTKLKKDWRGRTKSIEELHNDSKIWLSEIEFINYEIKFLEHLLSTNYIDYLDSGLHDRIEEFSKEIFNDKNIGTTLKDLIFEHENVLSDLIESDCVISNKNYAATHDNLALEINKFISKYKYLKMQIFEIVENVMQKKQQKKLK</sequence>
<gene>
    <name evidence="1" type="ORF">SAMN04488111_0359</name>
</gene>